<accession>A0A915CMU0</accession>
<evidence type="ECO:0000313" key="2">
    <source>
        <dbReference type="WBParaSite" id="jg10762"/>
    </source>
</evidence>
<dbReference type="WBParaSite" id="jg10762">
    <property type="protein sequence ID" value="jg10762"/>
    <property type="gene ID" value="jg10762"/>
</dbReference>
<reference evidence="2" key="1">
    <citation type="submission" date="2022-11" db="UniProtKB">
        <authorList>
            <consortium name="WormBaseParasite"/>
        </authorList>
    </citation>
    <scope>IDENTIFICATION</scope>
</reference>
<evidence type="ECO:0000313" key="1">
    <source>
        <dbReference type="Proteomes" id="UP000887574"/>
    </source>
</evidence>
<organism evidence="1 2">
    <name type="scientific">Ditylenchus dipsaci</name>
    <dbReference type="NCBI Taxonomy" id="166011"/>
    <lineage>
        <taxon>Eukaryota</taxon>
        <taxon>Metazoa</taxon>
        <taxon>Ecdysozoa</taxon>
        <taxon>Nematoda</taxon>
        <taxon>Chromadorea</taxon>
        <taxon>Rhabditida</taxon>
        <taxon>Tylenchina</taxon>
        <taxon>Tylenchomorpha</taxon>
        <taxon>Sphaerularioidea</taxon>
        <taxon>Anguinidae</taxon>
        <taxon>Anguininae</taxon>
        <taxon>Ditylenchus</taxon>
    </lineage>
</organism>
<sequence>MDGASGQIQRILAELSGYSVSDDEFQEQPQAGELTDLNTSITHNKFLIQSPVNLVKSQRGKDRAEYLGFLRR</sequence>
<keyword evidence="1" id="KW-1185">Reference proteome</keyword>
<dbReference type="AlphaFoldDB" id="A0A915CMU0"/>
<proteinExistence type="predicted"/>
<name>A0A915CMU0_9BILA</name>
<protein>
    <submittedName>
        <fullName evidence="2">Uncharacterized protein</fullName>
    </submittedName>
</protein>
<dbReference type="Proteomes" id="UP000887574">
    <property type="component" value="Unplaced"/>
</dbReference>